<accession>A0AB73T5J3</accession>
<dbReference type="RefSeq" id="WP_257497777.1">
    <property type="nucleotide sequence ID" value="NZ_JANKBI010000008.1"/>
</dbReference>
<dbReference type="GO" id="GO:0004721">
    <property type="term" value="F:phosphoprotein phosphatase activity"/>
    <property type="evidence" value="ECO:0007669"/>
    <property type="project" value="InterPro"/>
</dbReference>
<dbReference type="Gene3D" id="3.90.190.10">
    <property type="entry name" value="Protein tyrosine phosphatase superfamily"/>
    <property type="match status" value="1"/>
</dbReference>
<keyword evidence="2" id="KW-0732">Signal</keyword>
<sequence>MKKLICMVLVGVMSVGALAGFKMESQSLGLEKVENARQIGGYQTADGRHVREDVLLRSGKLSGATEEDLNILTEKYNLKQVVDFRTSDEVSSEPDPDIEGVTNTNVRVLDESSDTGKSAANAMTGIYQDDPAAAMISMVENGMVDEDMYVDVAMDEHAQEAYRQFFQILLENEDGAVLWHCTGGKDRAGTAAVLLLSALGADRETILDDFALTNDFNAAKIEYMADEAAKKTDDPAVIEGVRTLTGVDRAFMEKMLDAIDEKYGSMDLYLKEAVGLTEEDIKNLQDKYLV</sequence>
<organism evidence="3 4">
    <name type="scientific">Murimonas intestini</name>
    <dbReference type="NCBI Taxonomy" id="1337051"/>
    <lineage>
        <taxon>Bacteria</taxon>
        <taxon>Bacillati</taxon>
        <taxon>Bacillota</taxon>
        <taxon>Clostridia</taxon>
        <taxon>Lachnospirales</taxon>
        <taxon>Lachnospiraceae</taxon>
        <taxon>Murimonas</taxon>
    </lineage>
</organism>
<dbReference type="AlphaFoldDB" id="A0AB73T5J3"/>
<dbReference type="Proteomes" id="UP000245412">
    <property type="component" value="Unassembled WGS sequence"/>
</dbReference>
<dbReference type="Pfam" id="PF13350">
    <property type="entry name" value="Y_phosphatase3"/>
    <property type="match status" value="1"/>
</dbReference>
<comment type="similarity">
    <text evidence="1">Belongs to the protein-tyrosine phosphatase family.</text>
</comment>
<dbReference type="PANTHER" id="PTHR31126">
    <property type="entry name" value="TYROSINE-PROTEIN PHOSPHATASE"/>
    <property type="match status" value="1"/>
</dbReference>
<feature type="chain" id="PRO_5044506807" evidence="2">
    <location>
        <begin position="20"/>
        <end position="290"/>
    </location>
</feature>
<dbReference type="PANTHER" id="PTHR31126:SF1">
    <property type="entry name" value="TYROSINE SPECIFIC PROTEIN PHOSPHATASES DOMAIN-CONTAINING PROTEIN"/>
    <property type="match status" value="1"/>
</dbReference>
<dbReference type="InterPro" id="IPR026893">
    <property type="entry name" value="Tyr/Ser_Pase_IphP-type"/>
</dbReference>
<protein>
    <submittedName>
        <fullName evidence="3">Protein-tyrosine phosphatase</fullName>
    </submittedName>
</protein>
<dbReference type="InterPro" id="IPR029021">
    <property type="entry name" value="Prot-tyrosine_phosphatase-like"/>
</dbReference>
<reference evidence="3 4" key="1">
    <citation type="submission" date="2018-05" db="EMBL/GenBank/DDBJ databases">
        <authorList>
            <person name="Goeker M."/>
            <person name="Huntemann M."/>
            <person name="Clum A."/>
            <person name="Pillay M."/>
            <person name="Palaniappan K."/>
            <person name="Varghese N."/>
            <person name="Mikhailova N."/>
            <person name="Stamatis D."/>
            <person name="Reddy T."/>
            <person name="Daum C."/>
            <person name="Shapiro N."/>
            <person name="Ivanova N."/>
            <person name="Kyrpides N."/>
            <person name="Woyke T."/>
        </authorList>
    </citation>
    <scope>NUCLEOTIDE SEQUENCE [LARGE SCALE GENOMIC DNA]</scope>
    <source>
        <strain evidence="3 4">DSM 26524</strain>
    </source>
</reference>
<comment type="caution">
    <text evidence="3">The sequence shown here is derived from an EMBL/GenBank/DDBJ whole genome shotgun (WGS) entry which is preliminary data.</text>
</comment>
<gene>
    <name evidence="3" type="ORF">C7383_1044</name>
</gene>
<keyword evidence="4" id="KW-1185">Reference proteome</keyword>
<evidence type="ECO:0000313" key="4">
    <source>
        <dbReference type="Proteomes" id="UP000245412"/>
    </source>
</evidence>
<dbReference type="EMBL" id="QGGY01000004">
    <property type="protein sequence ID" value="PWJ76559.1"/>
    <property type="molecule type" value="Genomic_DNA"/>
</dbReference>
<feature type="signal peptide" evidence="2">
    <location>
        <begin position="1"/>
        <end position="19"/>
    </location>
</feature>
<dbReference type="SUPFAM" id="SSF52799">
    <property type="entry name" value="(Phosphotyrosine protein) phosphatases II"/>
    <property type="match status" value="1"/>
</dbReference>
<name>A0AB73T5J3_9FIRM</name>
<evidence type="ECO:0000313" key="3">
    <source>
        <dbReference type="EMBL" id="PWJ76559.1"/>
    </source>
</evidence>
<evidence type="ECO:0000256" key="1">
    <source>
        <dbReference type="ARBA" id="ARBA00009580"/>
    </source>
</evidence>
<proteinExistence type="inferred from homology"/>
<evidence type="ECO:0000256" key="2">
    <source>
        <dbReference type="SAM" id="SignalP"/>
    </source>
</evidence>